<dbReference type="RefSeq" id="WP_188669083.1">
    <property type="nucleotide sequence ID" value="NZ_BMJI01000027.1"/>
</dbReference>
<gene>
    <name evidence="3" type="ORF">GCM10011512_28350</name>
</gene>
<feature type="compositionally biased region" description="Low complexity" evidence="1">
    <location>
        <begin position="418"/>
        <end position="435"/>
    </location>
</feature>
<evidence type="ECO:0000256" key="2">
    <source>
        <dbReference type="SAM" id="Phobius"/>
    </source>
</evidence>
<sequence length="435" mass="46752">MTSTAPERSPVAPVPLRPERRLAWVGQVAAAVACVAVGGRFPFMAGLTVPLLLAVLLAPAWIPAVRRFRTGTLIWVSGLVVVASGVVTTQLMSADHRVDERLLWNNSLLLVGLVTGVGMLVWSRTVIGDRATCLWYAVGLVLSIGFRGVDPDNPWKFTFSVPTVVLVLALTAYLRGRVVQLIALALLAVVSALNDSRSAASIILIAATLVSWQMLQRMLRVRSTTTRTLALFLVVAITGYFAMQAFILEGFLGEASQARSQAQIERSGSVLTGGRPEIGASIALLERSPWGYGSGTLVNSGDLQAAKAGMHSLNYDPNNGYVERYMFGAGYEVHSLLGDFWTRFGILGAVFIVVLAVVVLVGAAKLVAEHRANPLVLYLALQAVWDTLFSPFFFTSIAVMMIAVAMTLHRRSDRRAATHPADTPATAPPSADLTR</sequence>
<dbReference type="Proteomes" id="UP000597761">
    <property type="component" value="Unassembled WGS sequence"/>
</dbReference>
<evidence type="ECO:0000313" key="3">
    <source>
        <dbReference type="EMBL" id="GGC99777.1"/>
    </source>
</evidence>
<evidence type="ECO:0000313" key="4">
    <source>
        <dbReference type="Proteomes" id="UP000597761"/>
    </source>
</evidence>
<keyword evidence="2" id="KW-0812">Transmembrane</keyword>
<reference evidence="4" key="1">
    <citation type="journal article" date="2019" name="Int. J. Syst. Evol. Microbiol.">
        <title>The Global Catalogue of Microorganisms (GCM) 10K type strain sequencing project: providing services to taxonomists for standard genome sequencing and annotation.</title>
        <authorList>
            <consortium name="The Broad Institute Genomics Platform"/>
            <consortium name="The Broad Institute Genome Sequencing Center for Infectious Disease"/>
            <person name="Wu L."/>
            <person name="Ma J."/>
        </authorList>
    </citation>
    <scope>NUCLEOTIDE SEQUENCE [LARGE SCALE GENOMIC DNA]</scope>
    <source>
        <strain evidence="4">CGMCC 1.15480</strain>
    </source>
</reference>
<evidence type="ECO:0000256" key="1">
    <source>
        <dbReference type="SAM" id="MobiDB-lite"/>
    </source>
</evidence>
<feature type="transmembrane region" description="Helical" evidence="2">
    <location>
        <begin position="21"/>
        <end position="41"/>
    </location>
</feature>
<feature type="transmembrane region" description="Helical" evidence="2">
    <location>
        <begin position="181"/>
        <end position="209"/>
    </location>
</feature>
<feature type="region of interest" description="Disordered" evidence="1">
    <location>
        <begin position="415"/>
        <end position="435"/>
    </location>
</feature>
<evidence type="ECO:0008006" key="5">
    <source>
        <dbReference type="Google" id="ProtNLM"/>
    </source>
</evidence>
<keyword evidence="2" id="KW-0472">Membrane</keyword>
<keyword evidence="2" id="KW-1133">Transmembrane helix</keyword>
<feature type="transmembrane region" description="Helical" evidence="2">
    <location>
        <begin position="229"/>
        <end position="252"/>
    </location>
</feature>
<organism evidence="3 4">
    <name type="scientific">Tersicoccus solisilvae</name>
    <dbReference type="NCBI Taxonomy" id="1882339"/>
    <lineage>
        <taxon>Bacteria</taxon>
        <taxon>Bacillati</taxon>
        <taxon>Actinomycetota</taxon>
        <taxon>Actinomycetes</taxon>
        <taxon>Micrococcales</taxon>
        <taxon>Micrococcaceae</taxon>
        <taxon>Tersicoccus</taxon>
    </lineage>
</organism>
<dbReference type="EMBL" id="BMJI01000027">
    <property type="protein sequence ID" value="GGC99777.1"/>
    <property type="molecule type" value="Genomic_DNA"/>
</dbReference>
<feature type="transmembrane region" description="Helical" evidence="2">
    <location>
        <begin position="388"/>
        <end position="408"/>
    </location>
</feature>
<feature type="transmembrane region" description="Helical" evidence="2">
    <location>
        <begin position="103"/>
        <end position="121"/>
    </location>
</feature>
<feature type="transmembrane region" description="Helical" evidence="2">
    <location>
        <begin position="344"/>
        <end position="368"/>
    </location>
</feature>
<feature type="transmembrane region" description="Helical" evidence="2">
    <location>
        <begin position="133"/>
        <end position="149"/>
    </location>
</feature>
<feature type="transmembrane region" description="Helical" evidence="2">
    <location>
        <begin position="72"/>
        <end position="91"/>
    </location>
</feature>
<accession>A0ABQ1PMS9</accession>
<feature type="transmembrane region" description="Helical" evidence="2">
    <location>
        <begin position="47"/>
        <end position="65"/>
    </location>
</feature>
<comment type="caution">
    <text evidence="3">The sequence shown here is derived from an EMBL/GenBank/DDBJ whole genome shotgun (WGS) entry which is preliminary data.</text>
</comment>
<name>A0ABQ1PMS9_9MICC</name>
<proteinExistence type="predicted"/>
<keyword evidence="4" id="KW-1185">Reference proteome</keyword>
<protein>
    <recommendedName>
        <fullName evidence="5">O-antigen ligase</fullName>
    </recommendedName>
</protein>